<name>A0ABW0YNL5_9BACI</name>
<feature type="transmembrane region" description="Helical" evidence="1">
    <location>
        <begin position="42"/>
        <end position="62"/>
    </location>
</feature>
<gene>
    <name evidence="2" type="ORF">ACFPU1_08060</name>
</gene>
<dbReference type="InterPro" id="IPR010718">
    <property type="entry name" value="DUF1294"/>
</dbReference>
<keyword evidence="3" id="KW-1185">Reference proteome</keyword>
<dbReference type="Proteomes" id="UP001596142">
    <property type="component" value="Unassembled WGS sequence"/>
</dbReference>
<reference evidence="3" key="1">
    <citation type="journal article" date="2019" name="Int. J. Syst. Evol. Microbiol.">
        <title>The Global Catalogue of Microorganisms (GCM) 10K type strain sequencing project: providing services to taxonomists for standard genome sequencing and annotation.</title>
        <authorList>
            <consortium name="The Broad Institute Genomics Platform"/>
            <consortium name="The Broad Institute Genome Sequencing Center for Infectious Disease"/>
            <person name="Wu L."/>
            <person name="Ma J."/>
        </authorList>
    </citation>
    <scope>NUCLEOTIDE SEQUENCE [LARGE SCALE GENOMIC DNA]</scope>
    <source>
        <strain evidence="3">CECT 7184</strain>
    </source>
</reference>
<keyword evidence="1" id="KW-0472">Membrane</keyword>
<feature type="transmembrane region" description="Helical" evidence="1">
    <location>
        <begin position="74"/>
        <end position="94"/>
    </location>
</feature>
<protein>
    <submittedName>
        <fullName evidence="2">DUF1294 domain-containing protein</fullName>
    </submittedName>
</protein>
<keyword evidence="1" id="KW-1133">Transmembrane helix</keyword>
<proteinExistence type="predicted"/>
<comment type="caution">
    <text evidence="2">The sequence shown here is derived from an EMBL/GenBank/DDBJ whole genome shotgun (WGS) entry which is preliminary data.</text>
</comment>
<accession>A0ABW0YNL5</accession>
<sequence length="95" mass="10648">MKSIMEYIAGSYIFIMNVIAGSLFIIDKQRARKKGRRIPEKTLFLCAFLGGSPSILLLMHVIRHKTRKKKFSTGIPVLLVFQVLIITAAVVTTVV</sequence>
<keyword evidence="1" id="KW-0812">Transmembrane</keyword>
<dbReference type="Pfam" id="PF06961">
    <property type="entry name" value="DUF1294"/>
    <property type="match status" value="1"/>
</dbReference>
<organism evidence="2 3">
    <name type="scientific">Thalassorhabdus alkalitolerans</name>
    <dbReference type="NCBI Taxonomy" id="2282697"/>
    <lineage>
        <taxon>Bacteria</taxon>
        <taxon>Bacillati</taxon>
        <taxon>Bacillota</taxon>
        <taxon>Bacilli</taxon>
        <taxon>Bacillales</taxon>
        <taxon>Bacillaceae</taxon>
        <taxon>Thalassorhabdus</taxon>
    </lineage>
</organism>
<evidence type="ECO:0000313" key="3">
    <source>
        <dbReference type="Proteomes" id="UP001596142"/>
    </source>
</evidence>
<feature type="transmembrane region" description="Helical" evidence="1">
    <location>
        <begin position="7"/>
        <end position="26"/>
    </location>
</feature>
<evidence type="ECO:0000256" key="1">
    <source>
        <dbReference type="SAM" id="Phobius"/>
    </source>
</evidence>
<dbReference type="EMBL" id="JBHSOZ010000003">
    <property type="protein sequence ID" value="MFC5712733.1"/>
    <property type="molecule type" value="Genomic_DNA"/>
</dbReference>
<evidence type="ECO:0000313" key="2">
    <source>
        <dbReference type="EMBL" id="MFC5712733.1"/>
    </source>
</evidence>